<dbReference type="PANTHER" id="PTHR23274">
    <property type="entry name" value="DNA HELICASE-RELATED"/>
    <property type="match status" value="1"/>
</dbReference>
<proteinExistence type="predicted"/>
<dbReference type="EMBL" id="CP092864">
    <property type="protein sequence ID" value="UYV62703.1"/>
    <property type="molecule type" value="Genomic_DNA"/>
</dbReference>
<evidence type="ECO:0000313" key="2">
    <source>
        <dbReference type="Proteomes" id="UP001235939"/>
    </source>
</evidence>
<protein>
    <recommendedName>
        <fullName evidence="3">ATP-dependent DNA helicase</fullName>
    </recommendedName>
</protein>
<evidence type="ECO:0000313" key="1">
    <source>
        <dbReference type="EMBL" id="UYV62703.1"/>
    </source>
</evidence>
<reference evidence="1 2" key="1">
    <citation type="submission" date="2022-01" db="EMBL/GenBank/DDBJ databases">
        <title>A chromosomal length assembly of Cordylochernes scorpioides.</title>
        <authorList>
            <person name="Zeh D."/>
            <person name="Zeh J."/>
        </authorList>
    </citation>
    <scope>NUCLEOTIDE SEQUENCE [LARGE SCALE GENOMIC DNA]</scope>
    <source>
        <strain evidence="1">IN4F17</strain>
        <tissue evidence="1">Whole Body</tissue>
    </source>
</reference>
<dbReference type="Proteomes" id="UP001235939">
    <property type="component" value="Chromosome 02"/>
</dbReference>
<name>A0ABY6K1N4_9ARAC</name>
<dbReference type="PANTHER" id="PTHR23274:SF48">
    <property type="entry name" value="ATP-DEPENDENT DNA HELICASE"/>
    <property type="match status" value="1"/>
</dbReference>
<gene>
    <name evidence="1" type="ORF">LAZ67_2001636</name>
</gene>
<accession>A0ABY6K1N4</accession>
<keyword evidence="2" id="KW-1185">Reference proteome</keyword>
<evidence type="ECO:0008006" key="3">
    <source>
        <dbReference type="Google" id="ProtNLM"/>
    </source>
</evidence>
<organism evidence="1 2">
    <name type="scientific">Cordylochernes scorpioides</name>
    <dbReference type="NCBI Taxonomy" id="51811"/>
    <lineage>
        <taxon>Eukaryota</taxon>
        <taxon>Metazoa</taxon>
        <taxon>Ecdysozoa</taxon>
        <taxon>Arthropoda</taxon>
        <taxon>Chelicerata</taxon>
        <taxon>Arachnida</taxon>
        <taxon>Pseudoscorpiones</taxon>
        <taxon>Cheliferoidea</taxon>
        <taxon>Chernetidae</taxon>
        <taxon>Cordylochernes</taxon>
    </lineage>
</organism>
<sequence length="146" mass="16926">MIKENIDLTPREIPSHRLKYKVCVCHCYTSENLNLKQGLCNGPRMVIQRVCLYVLEAKILIGTKIGHTVLMPKLSLTPSDTNLSFILKTRQLPLRSAFSMTINKTQYQTFCYRLDGWMAKSINSLFGIWFWRHPDRHSTYGCDILS</sequence>